<sequence>MDPSPSGPGPGPPSAVWLQCREGNCANRTERCPLGSNAKTKGSGLAHSCLPSRTAESVGVPQMSPADVPTAFFIFSFRNSPDSLRAVSQWGSLNLYTAWGLGGTSDWATDLQEYHPVPRPATSWAALNRLIMIGQNPKKDPTRNGNWTDFNCKHDVIDHKLQYTPSKRIWKETDKKNHNTFVESLSDTLGVGDHAHCGGKISDSCVAVGCESVFNDDTSGPVAQFIWNSIVELHMLYKDYDDGLTEAMAYLSLQMDDLQVKFAPFPGGDDDLWKELLTDLLVLGGLGTDGPFFKKILTSKAWFQQESTLENTQSTVMTLLDQAYMGQVILGWKDFTIYAMSELLTTGSDEALDALWDLISDGKLIEGKFENKVPPPGNPSVELRHDILKCVFGFTIPALWRAAGTYSFIISTGTRCDEGKADPDYYLEEMEQYLDADTMKTAGACVLGYQWYLVYPEGESKECHCQPNDGGPCNELCKPRKFSAPPGLNTLNGTNMGTISKEELIKGSIRTWAANGGENSDKYPDPTHAETVNNLMDVDVTTPGFMQIPICSPGRAYESWDKSKPGSRTFYPCHIPPGIGYCGQSSFTDQTSDASPKIEHCRTIIKNIQGDPTTDFTHQVVGKPHREILHPESCHFGIEAAAVNGNVEFKVGGQDVIDIINDAISQYGRGGLIGAKGFMNCNGNVKTQAVEWGIY</sequence>
<dbReference type="EMBL" id="JBFXLU010000053">
    <property type="protein sequence ID" value="KAL2847859.1"/>
    <property type="molecule type" value="Genomic_DNA"/>
</dbReference>
<accession>A0ABR4K804</accession>
<gene>
    <name evidence="4" type="ORF">BJY01DRAFT_234133</name>
</gene>
<feature type="domain" description="Ecp2 effector protein-like" evidence="3">
    <location>
        <begin position="581"/>
        <end position="681"/>
    </location>
</feature>
<dbReference type="InterPro" id="IPR029226">
    <property type="entry name" value="Ecp2-like"/>
</dbReference>
<evidence type="ECO:0000259" key="3">
    <source>
        <dbReference type="Pfam" id="PF14856"/>
    </source>
</evidence>
<dbReference type="InterPro" id="IPR053214">
    <property type="entry name" value="LysM12-like"/>
</dbReference>
<evidence type="ECO:0000313" key="4">
    <source>
        <dbReference type="EMBL" id="KAL2847859.1"/>
    </source>
</evidence>
<name>A0ABR4K804_9EURO</name>
<keyword evidence="1" id="KW-0147">Chitin-binding</keyword>
<keyword evidence="5" id="KW-1185">Reference proteome</keyword>
<dbReference type="Proteomes" id="UP001610446">
    <property type="component" value="Unassembled WGS sequence"/>
</dbReference>
<keyword evidence="2" id="KW-0843">Virulence</keyword>
<proteinExistence type="predicted"/>
<dbReference type="Pfam" id="PF14856">
    <property type="entry name" value="Hce2"/>
    <property type="match status" value="1"/>
</dbReference>
<evidence type="ECO:0000313" key="5">
    <source>
        <dbReference type="Proteomes" id="UP001610446"/>
    </source>
</evidence>
<dbReference type="PANTHER" id="PTHR47700">
    <property type="entry name" value="V CHITINASE, PUTATIVE (AFU_ORTHOLOGUE AFUA_6G13720)-RELATED"/>
    <property type="match status" value="1"/>
</dbReference>
<evidence type="ECO:0000256" key="2">
    <source>
        <dbReference type="ARBA" id="ARBA00023026"/>
    </source>
</evidence>
<reference evidence="4 5" key="1">
    <citation type="submission" date="2024-07" db="EMBL/GenBank/DDBJ databases">
        <title>Section-level genome sequencing and comparative genomics of Aspergillus sections Usti and Cavernicolus.</title>
        <authorList>
            <consortium name="Lawrence Berkeley National Laboratory"/>
            <person name="Nybo J.L."/>
            <person name="Vesth T.C."/>
            <person name="Theobald S."/>
            <person name="Frisvad J.C."/>
            <person name="Larsen T.O."/>
            <person name="Kjaerboelling I."/>
            <person name="Rothschild-Mancinelli K."/>
            <person name="Lyhne E.K."/>
            <person name="Kogle M.E."/>
            <person name="Barry K."/>
            <person name="Clum A."/>
            <person name="Na H."/>
            <person name="Ledsgaard L."/>
            <person name="Lin J."/>
            <person name="Lipzen A."/>
            <person name="Kuo A."/>
            <person name="Riley R."/>
            <person name="Mondo S."/>
            <person name="Labutti K."/>
            <person name="Haridas S."/>
            <person name="Pangalinan J."/>
            <person name="Salamov A.A."/>
            <person name="Simmons B.A."/>
            <person name="Magnuson J.K."/>
            <person name="Chen J."/>
            <person name="Drula E."/>
            <person name="Henrissat B."/>
            <person name="Wiebenga A."/>
            <person name="Lubbers R.J."/>
            <person name="Gomes A.C."/>
            <person name="Makela M.R."/>
            <person name="Stajich J."/>
            <person name="Grigoriev I.V."/>
            <person name="Mortensen U.H."/>
            <person name="De Vries R.P."/>
            <person name="Baker S.E."/>
            <person name="Andersen M.R."/>
        </authorList>
    </citation>
    <scope>NUCLEOTIDE SEQUENCE [LARGE SCALE GENOMIC DNA]</scope>
    <source>
        <strain evidence="4 5">CBS 123904</strain>
    </source>
</reference>
<organism evidence="4 5">
    <name type="scientific">Aspergillus pseudoustus</name>
    <dbReference type="NCBI Taxonomy" id="1810923"/>
    <lineage>
        <taxon>Eukaryota</taxon>
        <taxon>Fungi</taxon>
        <taxon>Dikarya</taxon>
        <taxon>Ascomycota</taxon>
        <taxon>Pezizomycotina</taxon>
        <taxon>Eurotiomycetes</taxon>
        <taxon>Eurotiomycetidae</taxon>
        <taxon>Eurotiales</taxon>
        <taxon>Aspergillaceae</taxon>
        <taxon>Aspergillus</taxon>
        <taxon>Aspergillus subgen. Nidulantes</taxon>
    </lineage>
</organism>
<dbReference type="PANTHER" id="PTHR47700:SF1">
    <property type="entry name" value="CHITINASE"/>
    <property type="match status" value="1"/>
</dbReference>
<comment type="caution">
    <text evidence="4">The sequence shown here is derived from an EMBL/GenBank/DDBJ whole genome shotgun (WGS) entry which is preliminary data.</text>
</comment>
<evidence type="ECO:0000256" key="1">
    <source>
        <dbReference type="ARBA" id="ARBA00022669"/>
    </source>
</evidence>
<protein>
    <submittedName>
        <fullName evidence="4">Necrosis-inducing factor-domain-containing protein</fullName>
    </submittedName>
</protein>